<keyword evidence="2" id="KW-1185">Reference proteome</keyword>
<proteinExistence type="predicted"/>
<dbReference type="RefSeq" id="WP_192732104.1">
    <property type="nucleotide sequence ID" value="NZ_BAAAVL010000010.1"/>
</dbReference>
<reference evidence="1 2" key="1">
    <citation type="submission" date="2020-10" db="EMBL/GenBank/DDBJ databases">
        <title>Sequencing the genomes of 1000 actinobacteria strains.</title>
        <authorList>
            <person name="Klenk H.-P."/>
        </authorList>
    </citation>
    <scope>NUCLEOTIDE SEQUENCE [LARGE SCALE GENOMIC DNA]</scope>
    <source>
        <strain evidence="1 2">DSM 7307</strain>
    </source>
</reference>
<sequence length="106" mass="11570">MERTKACRDATLVSPPALARMAAIVRLKEKARSFAAPSRPRAARVVSSTPSLWTTMLGDTPKWGVKLPSASAVQMSKVWARAGLLRPVAIQINAAIVRFIVILRDF</sequence>
<protein>
    <submittedName>
        <fullName evidence="1">Uncharacterized protein</fullName>
    </submittedName>
</protein>
<dbReference type="Proteomes" id="UP000620262">
    <property type="component" value="Unassembled WGS sequence"/>
</dbReference>
<comment type="caution">
    <text evidence="1">The sequence shown here is derived from an EMBL/GenBank/DDBJ whole genome shotgun (WGS) entry which is preliminary data.</text>
</comment>
<evidence type="ECO:0000313" key="1">
    <source>
        <dbReference type="EMBL" id="MBE1508518.1"/>
    </source>
</evidence>
<dbReference type="EMBL" id="JADBEC010000002">
    <property type="protein sequence ID" value="MBE1508518.1"/>
    <property type="molecule type" value="Genomic_DNA"/>
</dbReference>
<accession>A0ABR9IZA7</accession>
<organism evidence="1 2">
    <name type="scientific">Rhizobium viscosum</name>
    <name type="common">Arthrobacter viscosus</name>
    <dbReference type="NCBI Taxonomy" id="1673"/>
    <lineage>
        <taxon>Bacteria</taxon>
        <taxon>Pseudomonadati</taxon>
        <taxon>Pseudomonadota</taxon>
        <taxon>Alphaproteobacteria</taxon>
        <taxon>Hyphomicrobiales</taxon>
        <taxon>Rhizobiaceae</taxon>
        <taxon>Rhizobium/Agrobacterium group</taxon>
        <taxon>Rhizobium</taxon>
    </lineage>
</organism>
<evidence type="ECO:0000313" key="2">
    <source>
        <dbReference type="Proteomes" id="UP000620262"/>
    </source>
</evidence>
<gene>
    <name evidence="1" type="ORF">H4W29_005763</name>
</gene>
<name>A0ABR9IZA7_RHIVS</name>